<dbReference type="Pfam" id="PF00440">
    <property type="entry name" value="TetR_N"/>
    <property type="match status" value="1"/>
</dbReference>
<evidence type="ECO:0000259" key="5">
    <source>
        <dbReference type="PROSITE" id="PS50977"/>
    </source>
</evidence>
<accession>A0A6C0U1L6</accession>
<evidence type="ECO:0000256" key="3">
    <source>
        <dbReference type="ARBA" id="ARBA00023163"/>
    </source>
</evidence>
<keyword evidence="3" id="KW-0804">Transcription</keyword>
<keyword evidence="7" id="KW-1185">Reference proteome</keyword>
<protein>
    <submittedName>
        <fullName evidence="6">TetR/AcrR family transcriptional regulator</fullName>
    </submittedName>
</protein>
<sequence>MVRAKRSKPTFIEEARQKQIQEIARDLFIRVGFNQASLSDIAEAADISKGVILYHYGSKSELGKAVLEDILNTYGSFLSAQLEKKSTARDKLLELPNAFASYVQKNYESFLLYIDVLGSFGNLEEKKEYMSDTNQTQRAFLRRLIEDCKKEGCSFKLKSSALADVIQATLDGLIGQYSVDPDRVDLSACARVLRQFLNEAIKS</sequence>
<organism evidence="6 7">
    <name type="scientific">Kineobactrum salinum</name>
    <dbReference type="NCBI Taxonomy" id="2708301"/>
    <lineage>
        <taxon>Bacteria</taxon>
        <taxon>Pseudomonadati</taxon>
        <taxon>Pseudomonadota</taxon>
        <taxon>Gammaproteobacteria</taxon>
        <taxon>Cellvibrionales</taxon>
        <taxon>Halieaceae</taxon>
        <taxon>Kineobactrum</taxon>
    </lineage>
</organism>
<dbReference type="InterPro" id="IPR001647">
    <property type="entry name" value="HTH_TetR"/>
</dbReference>
<dbReference type="SUPFAM" id="SSF46689">
    <property type="entry name" value="Homeodomain-like"/>
    <property type="match status" value="1"/>
</dbReference>
<feature type="DNA-binding region" description="H-T-H motif" evidence="4">
    <location>
        <begin position="37"/>
        <end position="56"/>
    </location>
</feature>
<dbReference type="InterPro" id="IPR009057">
    <property type="entry name" value="Homeodomain-like_sf"/>
</dbReference>
<evidence type="ECO:0000313" key="7">
    <source>
        <dbReference type="Proteomes" id="UP000477680"/>
    </source>
</evidence>
<dbReference type="AlphaFoldDB" id="A0A6C0U1L6"/>
<dbReference type="PRINTS" id="PR00455">
    <property type="entry name" value="HTHTETR"/>
</dbReference>
<dbReference type="PROSITE" id="PS50977">
    <property type="entry name" value="HTH_TETR_2"/>
    <property type="match status" value="1"/>
</dbReference>
<reference evidence="6 7" key="1">
    <citation type="submission" date="2020-02" db="EMBL/GenBank/DDBJ databases">
        <title>Genome sequencing for Kineobactrum sp. M2.</title>
        <authorList>
            <person name="Park S.-J."/>
        </authorList>
    </citation>
    <scope>NUCLEOTIDE SEQUENCE [LARGE SCALE GENOMIC DNA]</scope>
    <source>
        <strain evidence="6 7">M2</strain>
    </source>
</reference>
<dbReference type="Gene3D" id="1.10.357.10">
    <property type="entry name" value="Tetracycline Repressor, domain 2"/>
    <property type="match status" value="1"/>
</dbReference>
<gene>
    <name evidence="6" type="ORF">G3T16_08530</name>
</gene>
<dbReference type="PANTHER" id="PTHR47506:SF6">
    <property type="entry name" value="HTH-TYPE TRANSCRIPTIONAL REPRESSOR NEMR"/>
    <property type="match status" value="1"/>
</dbReference>
<dbReference type="EMBL" id="CP048711">
    <property type="protein sequence ID" value="QIB65439.1"/>
    <property type="molecule type" value="Genomic_DNA"/>
</dbReference>
<dbReference type="PANTHER" id="PTHR47506">
    <property type="entry name" value="TRANSCRIPTIONAL REGULATORY PROTEIN"/>
    <property type="match status" value="1"/>
</dbReference>
<dbReference type="Proteomes" id="UP000477680">
    <property type="component" value="Chromosome"/>
</dbReference>
<dbReference type="InterPro" id="IPR036271">
    <property type="entry name" value="Tet_transcr_reg_TetR-rel_C_sf"/>
</dbReference>
<evidence type="ECO:0000256" key="1">
    <source>
        <dbReference type="ARBA" id="ARBA00023015"/>
    </source>
</evidence>
<evidence type="ECO:0000256" key="4">
    <source>
        <dbReference type="PROSITE-ProRule" id="PRU00335"/>
    </source>
</evidence>
<dbReference type="SUPFAM" id="SSF48498">
    <property type="entry name" value="Tetracyclin repressor-like, C-terminal domain"/>
    <property type="match status" value="1"/>
</dbReference>
<dbReference type="KEGG" id="kim:G3T16_08530"/>
<keyword evidence="2 4" id="KW-0238">DNA-binding</keyword>
<evidence type="ECO:0000256" key="2">
    <source>
        <dbReference type="ARBA" id="ARBA00023125"/>
    </source>
</evidence>
<evidence type="ECO:0000313" key="6">
    <source>
        <dbReference type="EMBL" id="QIB65439.1"/>
    </source>
</evidence>
<proteinExistence type="predicted"/>
<dbReference type="GO" id="GO:0003677">
    <property type="term" value="F:DNA binding"/>
    <property type="evidence" value="ECO:0007669"/>
    <property type="project" value="UniProtKB-UniRule"/>
</dbReference>
<dbReference type="Gene3D" id="1.10.10.60">
    <property type="entry name" value="Homeodomain-like"/>
    <property type="match status" value="1"/>
</dbReference>
<name>A0A6C0U1L6_9GAMM</name>
<keyword evidence="1" id="KW-0805">Transcription regulation</keyword>
<feature type="domain" description="HTH tetR-type" evidence="5">
    <location>
        <begin position="14"/>
        <end position="74"/>
    </location>
</feature>